<dbReference type="EMBL" id="LLXL01006098">
    <property type="protein sequence ID" value="PKK56159.1"/>
    <property type="molecule type" value="Genomic_DNA"/>
</dbReference>
<dbReference type="AlphaFoldDB" id="A0A2N1M3F2"/>
<proteinExistence type="predicted"/>
<evidence type="ECO:0000313" key="1">
    <source>
        <dbReference type="EMBL" id="PKK56159.1"/>
    </source>
</evidence>
<protein>
    <submittedName>
        <fullName evidence="1">Uncharacterized protein</fullName>
    </submittedName>
</protein>
<name>A0A2N1M3F2_9GLOM</name>
<sequence>MENMEEESSKNMAQTSEFTHGMYSLGLRLGLGLGYVGLGFGLGFELLGEDCNNIGNEMILSNENHHTLLYL</sequence>
<dbReference type="Proteomes" id="UP000233469">
    <property type="component" value="Unassembled WGS sequence"/>
</dbReference>
<reference evidence="1 2" key="2">
    <citation type="submission" date="2017-10" db="EMBL/GenBank/DDBJ databases">
        <title>Extensive intraspecific genome diversity in a model arbuscular mycorrhizal fungus.</title>
        <authorList>
            <person name="Chen E.C.H."/>
            <person name="Morin E."/>
            <person name="Baudet D."/>
            <person name="Noel J."/>
            <person name="Ndikumana S."/>
            <person name="Charron P."/>
            <person name="St-Onge C."/>
            <person name="Giorgi J."/>
            <person name="Grigoriev I.V."/>
            <person name="Roux C."/>
            <person name="Martin F.M."/>
            <person name="Corradi N."/>
        </authorList>
    </citation>
    <scope>NUCLEOTIDE SEQUENCE [LARGE SCALE GENOMIC DNA]</scope>
    <source>
        <strain evidence="1 2">C2</strain>
    </source>
</reference>
<organism evidence="1 2">
    <name type="scientific">Rhizophagus irregularis</name>
    <dbReference type="NCBI Taxonomy" id="588596"/>
    <lineage>
        <taxon>Eukaryota</taxon>
        <taxon>Fungi</taxon>
        <taxon>Fungi incertae sedis</taxon>
        <taxon>Mucoromycota</taxon>
        <taxon>Glomeromycotina</taxon>
        <taxon>Glomeromycetes</taxon>
        <taxon>Glomerales</taxon>
        <taxon>Glomeraceae</taxon>
        <taxon>Rhizophagus</taxon>
    </lineage>
</organism>
<comment type="caution">
    <text evidence="1">The sequence shown here is derived from an EMBL/GenBank/DDBJ whole genome shotgun (WGS) entry which is preliminary data.</text>
</comment>
<evidence type="ECO:0000313" key="2">
    <source>
        <dbReference type="Proteomes" id="UP000233469"/>
    </source>
</evidence>
<reference evidence="1 2" key="1">
    <citation type="submission" date="2016-04" db="EMBL/GenBank/DDBJ databases">
        <title>Genome analyses suggest a sexual origin of heterokaryosis in a supposedly ancient asexual fungus.</title>
        <authorList>
            <person name="Ropars J."/>
            <person name="Sedzielewska K."/>
            <person name="Noel J."/>
            <person name="Charron P."/>
            <person name="Farinelli L."/>
            <person name="Marton T."/>
            <person name="Kruger M."/>
            <person name="Pelin A."/>
            <person name="Brachmann A."/>
            <person name="Corradi N."/>
        </authorList>
    </citation>
    <scope>NUCLEOTIDE SEQUENCE [LARGE SCALE GENOMIC DNA]</scope>
    <source>
        <strain evidence="1 2">C2</strain>
    </source>
</reference>
<accession>A0A2N1M3F2</accession>
<gene>
    <name evidence="1" type="ORF">RhiirC2_858728</name>
</gene>